<dbReference type="Gene3D" id="3.40.47.10">
    <property type="match status" value="2"/>
</dbReference>
<evidence type="ECO:0000313" key="9">
    <source>
        <dbReference type="Proteomes" id="UP001227230"/>
    </source>
</evidence>
<sequence>MASVEEIRRHAQRPAARGPATILAIGTALPDNCFPQAEFPDFFFRATKSEHLTQLKEKFKLICERTMIKKRYMHLNEKMIKENPNIGASLDARQDIANVEVPKLGKIAAVNAIGEWGQPKSRITHLVFCTTTSLQMPGADYQLAKILGLEPKVKRVMLYLQGCFGGGTALRLAKDLAENNVGARVLVVCSEIITSTFRKPSEIEVENLVGQALFGDGAAALIVGSDPDTLIERPLFQLISADQMFIPDSENAVEGHVCEMGLVINLAKNVPNLIFEYIDKCMVEAFGPLGITDWNSLFFIVHPGGRAILDQIEAKLSLKKEKLEVSRHVLREYGNIVSPCVFFVMDEMRKKSFNEEKATTGEGLEWGVLLGFGPGLTVETVVLRSQ</sequence>
<feature type="domain" description="Chalcone/stilbene synthase C-terminal" evidence="7">
    <location>
        <begin position="237"/>
        <end position="385"/>
    </location>
</feature>
<dbReference type="EMBL" id="CP126663">
    <property type="protein sequence ID" value="WKA06912.1"/>
    <property type="molecule type" value="Genomic_DNA"/>
</dbReference>
<name>A0ABY9DHQ7_VITVI</name>
<evidence type="ECO:0000256" key="4">
    <source>
        <dbReference type="ARBA" id="ARBA00048068"/>
    </source>
</evidence>
<dbReference type="Proteomes" id="UP001227230">
    <property type="component" value="Chromosome 16"/>
</dbReference>
<organism evidence="8 9">
    <name type="scientific">Vitis vinifera</name>
    <name type="common">Grape</name>
    <dbReference type="NCBI Taxonomy" id="29760"/>
    <lineage>
        <taxon>Eukaryota</taxon>
        <taxon>Viridiplantae</taxon>
        <taxon>Streptophyta</taxon>
        <taxon>Embryophyta</taxon>
        <taxon>Tracheophyta</taxon>
        <taxon>Spermatophyta</taxon>
        <taxon>Magnoliopsida</taxon>
        <taxon>eudicotyledons</taxon>
        <taxon>Gunneridae</taxon>
        <taxon>Pentapetalae</taxon>
        <taxon>rosids</taxon>
        <taxon>Vitales</taxon>
        <taxon>Vitaceae</taxon>
        <taxon>Viteae</taxon>
        <taxon>Vitis</taxon>
    </lineage>
</organism>
<accession>A0ABY9DHQ7</accession>
<feature type="domain" description="Chalcone/stilbene synthase N-terminal" evidence="6">
    <location>
        <begin position="11"/>
        <end position="227"/>
    </location>
</feature>
<protein>
    <recommendedName>
        <fullName evidence="10">Chalcone synthase</fullName>
    </recommendedName>
</protein>
<gene>
    <name evidence="8" type="ORF">VitviT2T_024790</name>
</gene>
<dbReference type="Pfam" id="PF02797">
    <property type="entry name" value="Chal_sti_synt_C"/>
    <property type="match status" value="1"/>
</dbReference>
<dbReference type="PANTHER" id="PTHR11877:SF14">
    <property type="entry name" value="CHALCONE SYNTHASE"/>
    <property type="match status" value="1"/>
</dbReference>
<evidence type="ECO:0000259" key="7">
    <source>
        <dbReference type="Pfam" id="PF02797"/>
    </source>
</evidence>
<dbReference type="SUPFAM" id="SSF53901">
    <property type="entry name" value="Thiolase-like"/>
    <property type="match status" value="2"/>
</dbReference>
<keyword evidence="3 5" id="KW-0012">Acyltransferase</keyword>
<comment type="similarity">
    <text evidence="1 5">Belongs to the thiolase-like superfamily. Chalcone/stilbene synthases family.</text>
</comment>
<dbReference type="CDD" id="cd00831">
    <property type="entry name" value="CHS_like"/>
    <property type="match status" value="1"/>
</dbReference>
<dbReference type="PANTHER" id="PTHR11877">
    <property type="entry name" value="HYDROXYMETHYLGLUTARYL-COA SYNTHASE"/>
    <property type="match status" value="1"/>
</dbReference>
<proteinExistence type="inferred from homology"/>
<evidence type="ECO:0008006" key="10">
    <source>
        <dbReference type="Google" id="ProtNLM"/>
    </source>
</evidence>
<dbReference type="InterPro" id="IPR012328">
    <property type="entry name" value="Chalcone/stilbene_synt_C"/>
</dbReference>
<evidence type="ECO:0000259" key="6">
    <source>
        <dbReference type="Pfam" id="PF00195"/>
    </source>
</evidence>
<evidence type="ECO:0000256" key="3">
    <source>
        <dbReference type="ARBA" id="ARBA00023315"/>
    </source>
</evidence>
<evidence type="ECO:0000256" key="2">
    <source>
        <dbReference type="ARBA" id="ARBA00022679"/>
    </source>
</evidence>
<reference evidence="8 9" key="1">
    <citation type="journal article" date="2023" name="Hortic Res">
        <title>The complete reference genome for grapevine (Vitis vinifera L.) genetics and breeding.</title>
        <authorList>
            <person name="Shi X."/>
            <person name="Cao S."/>
            <person name="Wang X."/>
            <person name="Huang S."/>
            <person name="Wang Y."/>
            <person name="Liu Z."/>
            <person name="Liu W."/>
            <person name="Leng X."/>
            <person name="Peng Y."/>
            <person name="Wang N."/>
            <person name="Wang Y."/>
            <person name="Ma Z."/>
            <person name="Xu X."/>
            <person name="Zhang F."/>
            <person name="Xue H."/>
            <person name="Zhong H."/>
            <person name="Wang Y."/>
            <person name="Zhang K."/>
            <person name="Velt A."/>
            <person name="Avia K."/>
            <person name="Holtgrawe D."/>
            <person name="Grimplet J."/>
            <person name="Matus J.T."/>
            <person name="Ware D."/>
            <person name="Wu X."/>
            <person name="Wang H."/>
            <person name="Liu C."/>
            <person name="Fang Y."/>
            <person name="Rustenholz C."/>
            <person name="Cheng Z."/>
            <person name="Xiao H."/>
            <person name="Zhou Y."/>
        </authorList>
    </citation>
    <scope>NUCLEOTIDE SEQUENCE [LARGE SCALE GENOMIC DNA]</scope>
    <source>
        <strain evidence="9">cv. Pinot noir / PN40024</strain>
        <tissue evidence="8">Leaf</tissue>
    </source>
</reference>
<dbReference type="PIRSF" id="PIRSF000451">
    <property type="entry name" value="PKS_III"/>
    <property type="match status" value="1"/>
</dbReference>
<evidence type="ECO:0000256" key="1">
    <source>
        <dbReference type="ARBA" id="ARBA00005531"/>
    </source>
</evidence>
<keyword evidence="2 5" id="KW-0808">Transferase</keyword>
<dbReference type="InterPro" id="IPR001099">
    <property type="entry name" value="Chalcone/stilbene_synt_N"/>
</dbReference>
<evidence type="ECO:0000256" key="5">
    <source>
        <dbReference type="RuleBase" id="RU003633"/>
    </source>
</evidence>
<comment type="catalytic activity">
    <reaction evidence="4">
        <text>4-coumaroyl-CoA + 3 malonyl-CoA + 3 H(+) = trans-resveratrol + 4 CO2 + 4 CoA</text>
        <dbReference type="Rhea" id="RHEA:11936"/>
        <dbReference type="ChEBI" id="CHEBI:15378"/>
        <dbReference type="ChEBI" id="CHEBI:16526"/>
        <dbReference type="ChEBI" id="CHEBI:45713"/>
        <dbReference type="ChEBI" id="CHEBI:57287"/>
        <dbReference type="ChEBI" id="CHEBI:57355"/>
        <dbReference type="ChEBI" id="CHEBI:57384"/>
        <dbReference type="EC" id="2.3.1.95"/>
    </reaction>
</comment>
<evidence type="ECO:0000313" key="8">
    <source>
        <dbReference type="EMBL" id="WKA06912.1"/>
    </source>
</evidence>
<keyword evidence="9" id="KW-1185">Reference proteome</keyword>
<dbReference type="Pfam" id="PF00195">
    <property type="entry name" value="Chal_sti_synt_N"/>
    <property type="match status" value="1"/>
</dbReference>
<dbReference type="InterPro" id="IPR011141">
    <property type="entry name" value="Polyketide_synthase_type-III"/>
</dbReference>
<dbReference type="InterPro" id="IPR016039">
    <property type="entry name" value="Thiolase-like"/>
</dbReference>